<dbReference type="PANTHER" id="PTHR42776:SF13">
    <property type="entry name" value="DIPEPTIDYL-PEPTIDASE 5"/>
    <property type="match status" value="1"/>
</dbReference>
<dbReference type="AlphaFoldDB" id="X1E5X4"/>
<keyword evidence="1" id="KW-0732">Signal</keyword>
<evidence type="ECO:0000256" key="2">
    <source>
        <dbReference type="ARBA" id="ARBA00022801"/>
    </source>
</evidence>
<feature type="domain" description="Peptidase S9 prolyl oligopeptidase catalytic" evidence="3">
    <location>
        <begin position="50"/>
        <end position="96"/>
    </location>
</feature>
<dbReference type="InterPro" id="IPR029058">
    <property type="entry name" value="AB_hydrolase_fold"/>
</dbReference>
<dbReference type="PANTHER" id="PTHR42776">
    <property type="entry name" value="SERINE PEPTIDASE S9 FAMILY MEMBER"/>
    <property type="match status" value="1"/>
</dbReference>
<dbReference type="GO" id="GO:0006508">
    <property type="term" value="P:proteolysis"/>
    <property type="evidence" value="ECO:0007669"/>
    <property type="project" value="InterPro"/>
</dbReference>
<comment type="caution">
    <text evidence="4">The sequence shown here is derived from an EMBL/GenBank/DDBJ whole genome shotgun (WGS) entry which is preliminary data.</text>
</comment>
<dbReference type="SUPFAM" id="SSF53474">
    <property type="entry name" value="alpha/beta-Hydrolases"/>
    <property type="match status" value="1"/>
</dbReference>
<organism evidence="4">
    <name type="scientific">marine sediment metagenome</name>
    <dbReference type="NCBI Taxonomy" id="412755"/>
    <lineage>
        <taxon>unclassified sequences</taxon>
        <taxon>metagenomes</taxon>
        <taxon>ecological metagenomes</taxon>
    </lineage>
</organism>
<proteinExistence type="predicted"/>
<keyword evidence="2" id="KW-0378">Hydrolase</keyword>
<accession>X1E5X4</accession>
<gene>
    <name evidence="4" type="ORF">S01H4_65761</name>
</gene>
<feature type="non-terminal residue" evidence="4">
    <location>
        <position position="1"/>
    </location>
</feature>
<evidence type="ECO:0000313" key="4">
    <source>
        <dbReference type="EMBL" id="GAH28676.1"/>
    </source>
</evidence>
<protein>
    <recommendedName>
        <fullName evidence="3">Peptidase S9 prolyl oligopeptidase catalytic domain-containing protein</fullName>
    </recommendedName>
</protein>
<evidence type="ECO:0000256" key="1">
    <source>
        <dbReference type="ARBA" id="ARBA00022729"/>
    </source>
</evidence>
<dbReference type="EMBL" id="BART01040375">
    <property type="protein sequence ID" value="GAH28676.1"/>
    <property type="molecule type" value="Genomic_DNA"/>
</dbReference>
<name>X1E5X4_9ZZZZ</name>
<dbReference type="GO" id="GO:0004252">
    <property type="term" value="F:serine-type endopeptidase activity"/>
    <property type="evidence" value="ECO:0007669"/>
    <property type="project" value="TreeGrafter"/>
</dbReference>
<feature type="non-terminal residue" evidence="4">
    <location>
        <position position="97"/>
    </location>
</feature>
<dbReference type="Pfam" id="PF00326">
    <property type="entry name" value="Peptidase_S9"/>
    <property type="match status" value="1"/>
</dbReference>
<dbReference type="Gene3D" id="3.40.50.1820">
    <property type="entry name" value="alpha/beta hydrolase"/>
    <property type="match status" value="1"/>
</dbReference>
<sequence length="97" mass="10949">DYEQFSFKGSNDEDVYCYVVKPVDFDPNQNYPVAFLIHGGPQGSFGNMFHYRWNPQAYAGAGYAVVMVDFHGSTGYGQYFTDSIRGDWGGKPLEDLQ</sequence>
<evidence type="ECO:0000259" key="3">
    <source>
        <dbReference type="Pfam" id="PF00326"/>
    </source>
</evidence>
<reference evidence="4" key="1">
    <citation type="journal article" date="2014" name="Front. Microbiol.">
        <title>High frequency of phylogenetically diverse reductive dehalogenase-homologous genes in deep subseafloor sedimentary metagenomes.</title>
        <authorList>
            <person name="Kawai M."/>
            <person name="Futagami T."/>
            <person name="Toyoda A."/>
            <person name="Takaki Y."/>
            <person name="Nishi S."/>
            <person name="Hori S."/>
            <person name="Arai W."/>
            <person name="Tsubouchi T."/>
            <person name="Morono Y."/>
            <person name="Uchiyama I."/>
            <person name="Ito T."/>
            <person name="Fujiyama A."/>
            <person name="Inagaki F."/>
            <person name="Takami H."/>
        </authorList>
    </citation>
    <scope>NUCLEOTIDE SEQUENCE</scope>
    <source>
        <strain evidence="4">Expedition CK06-06</strain>
    </source>
</reference>
<dbReference type="InterPro" id="IPR001375">
    <property type="entry name" value="Peptidase_S9_cat"/>
</dbReference>